<proteinExistence type="predicted"/>
<evidence type="ECO:0000256" key="1">
    <source>
        <dbReference type="SAM" id="Phobius"/>
    </source>
</evidence>
<keyword evidence="1" id="KW-0472">Membrane</keyword>
<keyword evidence="1" id="KW-1133">Transmembrane helix</keyword>
<dbReference type="AlphaFoldDB" id="A0A1G2MHE2"/>
<feature type="transmembrane region" description="Helical" evidence="1">
    <location>
        <begin position="142"/>
        <end position="164"/>
    </location>
</feature>
<reference evidence="2 3" key="1">
    <citation type="journal article" date="2016" name="Nat. Commun.">
        <title>Thousands of microbial genomes shed light on interconnected biogeochemical processes in an aquifer system.</title>
        <authorList>
            <person name="Anantharaman K."/>
            <person name="Brown C.T."/>
            <person name="Hug L.A."/>
            <person name="Sharon I."/>
            <person name="Castelle C.J."/>
            <person name="Probst A.J."/>
            <person name="Thomas B.C."/>
            <person name="Singh A."/>
            <person name="Wilkins M.J."/>
            <person name="Karaoz U."/>
            <person name="Brodie E.L."/>
            <person name="Williams K.H."/>
            <person name="Hubbard S.S."/>
            <person name="Banfield J.F."/>
        </authorList>
    </citation>
    <scope>NUCLEOTIDE SEQUENCE [LARGE SCALE GENOMIC DNA]</scope>
</reference>
<dbReference type="EMBL" id="MHRJ01000012">
    <property type="protein sequence ID" value="OHA23253.1"/>
    <property type="molecule type" value="Genomic_DNA"/>
</dbReference>
<accession>A0A1G2MHE2</accession>
<evidence type="ECO:0000313" key="3">
    <source>
        <dbReference type="Proteomes" id="UP000176493"/>
    </source>
</evidence>
<organism evidence="2 3">
    <name type="scientific">Candidatus Taylorbacteria bacterium RIFCSPHIGHO2_02_49_25</name>
    <dbReference type="NCBI Taxonomy" id="1802305"/>
    <lineage>
        <taxon>Bacteria</taxon>
        <taxon>Candidatus Tayloriibacteriota</taxon>
    </lineage>
</organism>
<gene>
    <name evidence="2" type="ORF">A2W52_02420</name>
</gene>
<protein>
    <submittedName>
        <fullName evidence="2">Uncharacterized protein</fullName>
    </submittedName>
</protein>
<keyword evidence="1" id="KW-0812">Transmembrane</keyword>
<dbReference type="Proteomes" id="UP000176493">
    <property type="component" value="Unassembled WGS sequence"/>
</dbReference>
<comment type="caution">
    <text evidence="2">The sequence shown here is derived from an EMBL/GenBank/DDBJ whole genome shotgun (WGS) entry which is preliminary data.</text>
</comment>
<evidence type="ECO:0000313" key="2">
    <source>
        <dbReference type="EMBL" id="OHA23253.1"/>
    </source>
</evidence>
<sequence>MKTLTAIIFLTIIAFIPLIGYAVGVSVSPATLRMETRVGKEAIARFTVWNPSKEVGLFSAYPEEFEEFITLIPSSFVLESGEKREVLVTGKRREAGIVRTAIAIEGRMLGAPALGVGGGVRLPLSLEVNETRNALTAAVASAAAPTLFVLTLLILLSAVLLYTLKRAARQSTL</sequence>
<name>A0A1G2MHE2_9BACT</name>